<keyword evidence="5" id="KW-1185">Reference proteome</keyword>
<dbReference type="AlphaFoldDB" id="B5Y662"/>
<dbReference type="Pfam" id="PF13649">
    <property type="entry name" value="Methyltransf_25"/>
    <property type="match status" value="1"/>
</dbReference>
<dbReference type="Gene3D" id="3.40.50.150">
    <property type="entry name" value="Vaccinia Virus protein VP39"/>
    <property type="match status" value="1"/>
</dbReference>
<keyword evidence="2 4" id="KW-0808">Transferase</keyword>
<accession>B5Y662</accession>
<evidence type="ECO:0000259" key="3">
    <source>
        <dbReference type="Pfam" id="PF13649"/>
    </source>
</evidence>
<reference evidence="4 5" key="2">
    <citation type="journal article" date="2014" name="Genome Announc.">
        <title>Complete Genome Sequence of Coprothermobacter proteolyticus DSM 5265.</title>
        <authorList>
            <person name="Alexiev A."/>
            <person name="Coil D.A."/>
            <person name="Badger J.H."/>
            <person name="Enticknap J."/>
            <person name="Ward N."/>
            <person name="Robb F.T."/>
            <person name="Eisen J.A."/>
        </authorList>
    </citation>
    <scope>NUCLEOTIDE SEQUENCE [LARGE SCALE GENOMIC DNA]</scope>
    <source>
        <strain evidence="5">ATCC 35245 / DSM 5265 / OCM 4 / BT</strain>
    </source>
</reference>
<dbReference type="Proteomes" id="UP000001732">
    <property type="component" value="Chromosome"/>
</dbReference>
<gene>
    <name evidence="4" type="primary">smtA</name>
    <name evidence="4" type="ordered locus">COPRO5265_1485</name>
</gene>
<name>B5Y662_COPPD</name>
<dbReference type="InterPro" id="IPR041698">
    <property type="entry name" value="Methyltransf_25"/>
</dbReference>
<dbReference type="PANTHER" id="PTHR43861:SF1">
    <property type="entry name" value="TRANS-ACONITATE 2-METHYLTRANSFERASE"/>
    <property type="match status" value="1"/>
</dbReference>
<evidence type="ECO:0000256" key="2">
    <source>
        <dbReference type="ARBA" id="ARBA00022679"/>
    </source>
</evidence>
<keyword evidence="1 4" id="KW-0489">Methyltransferase</keyword>
<dbReference type="CDD" id="cd02440">
    <property type="entry name" value="AdoMet_MTases"/>
    <property type="match status" value="1"/>
</dbReference>
<evidence type="ECO:0000313" key="5">
    <source>
        <dbReference type="Proteomes" id="UP000001732"/>
    </source>
</evidence>
<dbReference type="OrthoDB" id="122388at2"/>
<dbReference type="eggNOG" id="COG2226">
    <property type="taxonomic scope" value="Bacteria"/>
</dbReference>
<dbReference type="GO" id="GO:0032259">
    <property type="term" value="P:methylation"/>
    <property type="evidence" value="ECO:0007669"/>
    <property type="project" value="UniProtKB-KW"/>
</dbReference>
<dbReference type="STRING" id="309798.COPRO5265_1485"/>
<protein>
    <submittedName>
        <fullName evidence="4">SAM-dependent methyltransferase</fullName>
    </submittedName>
</protein>
<organism evidence="4 5">
    <name type="scientific">Coprothermobacter proteolyticus (strain ATCC 35245 / DSM 5265 / OCM 4 / BT)</name>
    <dbReference type="NCBI Taxonomy" id="309798"/>
    <lineage>
        <taxon>Bacteria</taxon>
        <taxon>Pseudomonadati</taxon>
        <taxon>Coprothermobacterota</taxon>
        <taxon>Coprothermobacteria</taxon>
        <taxon>Coprothermobacterales</taxon>
        <taxon>Coprothermobacteraceae</taxon>
        <taxon>Coprothermobacter</taxon>
    </lineage>
</organism>
<dbReference type="InterPro" id="IPR029063">
    <property type="entry name" value="SAM-dependent_MTases_sf"/>
</dbReference>
<dbReference type="GO" id="GO:0008168">
    <property type="term" value="F:methyltransferase activity"/>
    <property type="evidence" value="ECO:0007669"/>
    <property type="project" value="UniProtKB-KW"/>
</dbReference>
<sequence>MNFSKENLFDRWAKKYDRDVFESDHNNEYPFAGYSKVLSFIWDRVNPKNDAKILDLGVGTGVLSSMLYEAGSSITALDCSPNMLTAAKEKMPDATFIQWDFSNGLPERLLEQAGNYDYVISTYALHHLNEEKQIEILLSLATLLKPQGTVFIGDISFEKRVNLETCRKHYQSLWDDEEFYIVAEEIINVLSHVYECTYDQISYCAGVLTLKPLLLPLKPS</sequence>
<proteinExistence type="predicted"/>
<evidence type="ECO:0000313" key="4">
    <source>
        <dbReference type="EMBL" id="ACI16852.1"/>
    </source>
</evidence>
<dbReference type="PANTHER" id="PTHR43861">
    <property type="entry name" value="TRANS-ACONITATE 2-METHYLTRANSFERASE-RELATED"/>
    <property type="match status" value="1"/>
</dbReference>
<reference evidence="5" key="1">
    <citation type="submission" date="2008-08" db="EMBL/GenBank/DDBJ databases">
        <title>The complete genome sequence of Coprothermobacter proteolyticus strain ATCC 5245 / DSM 5265 / BT.</title>
        <authorList>
            <person name="Dodson R.J."/>
            <person name="Durkin A.S."/>
            <person name="Wu M."/>
            <person name="Eisen J."/>
            <person name="Sutton G."/>
        </authorList>
    </citation>
    <scope>NUCLEOTIDE SEQUENCE [LARGE SCALE GENOMIC DNA]</scope>
    <source>
        <strain evidence="5">ATCC 35245 / DSM 5265 / OCM 4 / BT</strain>
    </source>
</reference>
<dbReference type="KEGG" id="cpo:COPRO5265_1485"/>
<dbReference type="EMBL" id="CP001145">
    <property type="protein sequence ID" value="ACI16852.1"/>
    <property type="molecule type" value="Genomic_DNA"/>
</dbReference>
<dbReference type="RefSeq" id="WP_012543504.1">
    <property type="nucleotide sequence ID" value="NC_011295.1"/>
</dbReference>
<feature type="domain" description="Methyltransferase" evidence="3">
    <location>
        <begin position="53"/>
        <end position="148"/>
    </location>
</feature>
<dbReference type="SUPFAM" id="SSF53335">
    <property type="entry name" value="S-adenosyl-L-methionine-dependent methyltransferases"/>
    <property type="match status" value="1"/>
</dbReference>
<evidence type="ECO:0000256" key="1">
    <source>
        <dbReference type="ARBA" id="ARBA00022603"/>
    </source>
</evidence>
<dbReference type="HOGENOM" id="CLU_111961_0_0_9"/>